<organism evidence="2 3">
    <name type="scientific">Candidatus Protofrankia datiscae</name>
    <dbReference type="NCBI Taxonomy" id="2716812"/>
    <lineage>
        <taxon>Bacteria</taxon>
        <taxon>Bacillati</taxon>
        <taxon>Actinomycetota</taxon>
        <taxon>Actinomycetes</taxon>
        <taxon>Frankiales</taxon>
        <taxon>Frankiaceae</taxon>
        <taxon>Protofrankia</taxon>
    </lineage>
</organism>
<evidence type="ECO:0000256" key="1">
    <source>
        <dbReference type="SAM" id="MobiDB-lite"/>
    </source>
</evidence>
<dbReference type="InterPro" id="IPR036390">
    <property type="entry name" value="WH_DNA-bd_sf"/>
</dbReference>
<dbReference type="Proteomes" id="UP000001549">
    <property type="component" value="Chromosome"/>
</dbReference>
<dbReference type="InterPro" id="IPR036388">
    <property type="entry name" value="WH-like_DNA-bd_sf"/>
</dbReference>
<feature type="region of interest" description="Disordered" evidence="1">
    <location>
        <begin position="70"/>
        <end position="199"/>
    </location>
</feature>
<proteinExistence type="predicted"/>
<feature type="compositionally biased region" description="Low complexity" evidence="1">
    <location>
        <begin position="153"/>
        <end position="182"/>
    </location>
</feature>
<evidence type="ECO:0000313" key="3">
    <source>
        <dbReference type="Proteomes" id="UP000001549"/>
    </source>
</evidence>
<dbReference type="Gene3D" id="1.10.10.10">
    <property type="entry name" value="Winged helix-like DNA-binding domain superfamily/Winged helix DNA-binding domain"/>
    <property type="match status" value="1"/>
</dbReference>
<feature type="compositionally biased region" description="Acidic residues" evidence="1">
    <location>
        <begin position="128"/>
        <end position="140"/>
    </location>
</feature>
<dbReference type="AlphaFoldDB" id="F8B090"/>
<gene>
    <name evidence="2" type="ordered locus">FsymDg_1224</name>
</gene>
<name>F8B090_9ACTN</name>
<dbReference type="STRING" id="656024.FsymDg_1224"/>
<feature type="compositionally biased region" description="Basic residues" evidence="1">
    <location>
        <begin position="340"/>
        <end position="349"/>
    </location>
</feature>
<dbReference type="SUPFAM" id="SSF46785">
    <property type="entry name" value="Winged helix' DNA-binding domain"/>
    <property type="match status" value="1"/>
</dbReference>
<reference evidence="2 3" key="1">
    <citation type="submission" date="2011-05" db="EMBL/GenBank/DDBJ databases">
        <title>Complete sequence of chromosome of Frankia symbiont of Datisca glomerata.</title>
        <authorList>
            <consortium name="US DOE Joint Genome Institute"/>
            <person name="Lucas S."/>
            <person name="Han J."/>
            <person name="Lapidus A."/>
            <person name="Cheng J.-F."/>
            <person name="Goodwin L."/>
            <person name="Pitluck S."/>
            <person name="Peters L."/>
            <person name="Mikhailova N."/>
            <person name="Chertkov O."/>
            <person name="Teshima H."/>
            <person name="Han C."/>
            <person name="Tapia R."/>
            <person name="Land M."/>
            <person name="Hauser L."/>
            <person name="Kyrpides N."/>
            <person name="Ivanova N."/>
            <person name="Pagani I."/>
            <person name="Berry A."/>
            <person name="Pawlowski K."/>
            <person name="Persson T."/>
            <person name="Vanden Heuvel B."/>
            <person name="Benson D."/>
            <person name="Woyke T."/>
        </authorList>
    </citation>
    <scope>NUCLEOTIDE SEQUENCE [LARGE SCALE GENOMIC DNA]</scope>
    <source>
        <strain evidence="3">4085684</strain>
    </source>
</reference>
<dbReference type="KEGG" id="fsy:FsymDg_1224"/>
<dbReference type="EMBL" id="CP002801">
    <property type="protein sequence ID" value="AEH08714.1"/>
    <property type="molecule type" value="Genomic_DNA"/>
</dbReference>
<sequence>MFVSTVADRILERLAKAPAGLDDGQLAEALQARRQTVNQVCRRLSDKGRLHRAPGPNGRIVNRLLPQHDAYPKSVPAQPDDASAPAQPDDQARSGSQESEPAASGSGPDERPDAGPVALTEPAPPRDEEPEDAEPEDEEGEAVRTPISVSDGAAPAEEASPVEAAEPATAVTAPVAEEPASADTRPAVEEATADGTATVTPVAQVAEVVEADQIVADAGASAEAPEPVAATPPVAADDQEPSEAVPASVPETTGGKDADADADASGSRAPAAAAPAAAAPGSAAPGSAASGGEAPGDTTPGDAVPAAAAARDAPEPAEGGPDETVGERDTQVPQPVPSASRRRWWRRFL</sequence>
<dbReference type="eggNOG" id="COG1846">
    <property type="taxonomic scope" value="Bacteria"/>
</dbReference>
<dbReference type="HOGENOM" id="CLU_793992_0_0_11"/>
<keyword evidence="3" id="KW-1185">Reference proteome</keyword>
<evidence type="ECO:0000313" key="2">
    <source>
        <dbReference type="EMBL" id="AEH08714.1"/>
    </source>
</evidence>
<feature type="region of interest" description="Disordered" evidence="1">
    <location>
        <begin position="217"/>
        <end position="349"/>
    </location>
</feature>
<feature type="compositionally biased region" description="Low complexity" evidence="1">
    <location>
        <begin position="76"/>
        <end position="89"/>
    </location>
</feature>
<accession>F8B090</accession>
<feature type="compositionally biased region" description="Low complexity" evidence="1">
    <location>
        <begin position="217"/>
        <end position="236"/>
    </location>
</feature>
<protein>
    <submittedName>
        <fullName evidence="2">Uncharacterized protein</fullName>
    </submittedName>
</protein>
<feature type="compositionally biased region" description="Low complexity" evidence="1">
    <location>
        <begin position="263"/>
        <end position="319"/>
    </location>
</feature>